<dbReference type="InterPro" id="IPR027417">
    <property type="entry name" value="P-loop_NTPase"/>
</dbReference>
<dbReference type="Gene3D" id="3.40.50.300">
    <property type="entry name" value="P-loop containing nucleotide triphosphate hydrolases"/>
    <property type="match status" value="1"/>
</dbReference>
<feature type="compositionally biased region" description="Basic and acidic residues" evidence="12">
    <location>
        <begin position="126"/>
        <end position="140"/>
    </location>
</feature>
<evidence type="ECO:0000256" key="10">
    <source>
        <dbReference type="ARBA" id="ARBA00048254"/>
    </source>
</evidence>
<dbReference type="EMBL" id="JBHFFA010000003">
    <property type="protein sequence ID" value="KAL2636248.1"/>
    <property type="molecule type" value="Genomic_DNA"/>
</dbReference>
<comment type="caution">
    <text evidence="13">The sequence shown here is derived from an EMBL/GenBank/DDBJ whole genome shotgun (WGS) entry which is preliminary data.</text>
</comment>
<evidence type="ECO:0000256" key="12">
    <source>
        <dbReference type="SAM" id="MobiDB-lite"/>
    </source>
</evidence>
<dbReference type="Gene3D" id="3.30.60.20">
    <property type="match status" value="1"/>
</dbReference>
<dbReference type="PANTHER" id="PTHR11441:SF0">
    <property type="entry name" value="THYMIDINE KINASE, CYTOSOLIC"/>
    <property type="match status" value="1"/>
</dbReference>
<evidence type="ECO:0000256" key="8">
    <source>
        <dbReference type="ARBA" id="ARBA00022833"/>
    </source>
</evidence>
<accession>A0ABD1Z0I7</accession>
<comment type="similarity">
    <text evidence="1 11">Belongs to the thymidine kinase family.</text>
</comment>
<dbReference type="AlphaFoldDB" id="A0ABD1Z0I7"/>
<dbReference type="Pfam" id="PF00265">
    <property type="entry name" value="TK"/>
    <property type="match status" value="1"/>
</dbReference>
<reference evidence="13 14" key="1">
    <citation type="submission" date="2024-09" db="EMBL/GenBank/DDBJ databases">
        <title>Chromosome-scale assembly of Riccia fluitans.</title>
        <authorList>
            <person name="Paukszto L."/>
            <person name="Sawicki J."/>
            <person name="Karawczyk K."/>
            <person name="Piernik-Szablinska J."/>
            <person name="Szczecinska M."/>
            <person name="Mazdziarz M."/>
        </authorList>
    </citation>
    <scope>NUCLEOTIDE SEQUENCE [LARGE SCALE GENOMIC DNA]</scope>
    <source>
        <strain evidence="13">Rf_01</strain>
        <tissue evidence="13">Aerial parts of the thallus</tissue>
    </source>
</reference>
<keyword evidence="6" id="KW-0547">Nucleotide-binding</keyword>
<keyword evidence="14" id="KW-1185">Reference proteome</keyword>
<feature type="region of interest" description="Disordered" evidence="12">
    <location>
        <begin position="121"/>
        <end position="151"/>
    </location>
</feature>
<evidence type="ECO:0000256" key="9">
    <source>
        <dbReference type="ARBA" id="ARBA00022840"/>
    </source>
</evidence>
<evidence type="ECO:0000256" key="3">
    <source>
        <dbReference type="ARBA" id="ARBA00022634"/>
    </source>
</evidence>
<evidence type="ECO:0000256" key="1">
    <source>
        <dbReference type="ARBA" id="ARBA00007587"/>
    </source>
</evidence>
<dbReference type="Proteomes" id="UP001605036">
    <property type="component" value="Unassembled WGS sequence"/>
</dbReference>
<name>A0ABD1Z0I7_9MARC</name>
<keyword evidence="3" id="KW-0237">DNA synthesis</keyword>
<keyword evidence="5" id="KW-0479">Metal-binding</keyword>
<keyword evidence="7" id="KW-0418">Kinase</keyword>
<protein>
    <recommendedName>
        <fullName evidence="2">thymidine kinase</fullName>
        <ecNumber evidence="2">2.7.1.21</ecNumber>
    </recommendedName>
</protein>
<dbReference type="GO" id="GO:0071897">
    <property type="term" value="P:DNA biosynthetic process"/>
    <property type="evidence" value="ECO:0007669"/>
    <property type="project" value="UniProtKB-KW"/>
</dbReference>
<feature type="compositionally biased region" description="Basic residues" evidence="12">
    <location>
        <begin position="141"/>
        <end position="151"/>
    </location>
</feature>
<dbReference type="SUPFAM" id="SSF57716">
    <property type="entry name" value="Glucocorticoid receptor-like (DNA-binding domain)"/>
    <property type="match status" value="1"/>
</dbReference>
<dbReference type="GO" id="GO:0046872">
    <property type="term" value="F:metal ion binding"/>
    <property type="evidence" value="ECO:0007669"/>
    <property type="project" value="UniProtKB-KW"/>
</dbReference>
<evidence type="ECO:0000256" key="5">
    <source>
        <dbReference type="ARBA" id="ARBA00022723"/>
    </source>
</evidence>
<dbReference type="FunFam" id="3.40.50.300:FF:000948">
    <property type="entry name" value="Thymidine kinase"/>
    <property type="match status" value="1"/>
</dbReference>
<dbReference type="SUPFAM" id="SSF52540">
    <property type="entry name" value="P-loop containing nucleoside triphosphate hydrolases"/>
    <property type="match status" value="1"/>
</dbReference>
<keyword evidence="8" id="KW-0862">Zinc</keyword>
<keyword evidence="4" id="KW-0808">Transferase</keyword>
<dbReference type="PANTHER" id="PTHR11441">
    <property type="entry name" value="THYMIDINE KINASE"/>
    <property type="match status" value="1"/>
</dbReference>
<dbReference type="GO" id="GO:0006950">
    <property type="term" value="P:response to stress"/>
    <property type="evidence" value="ECO:0007669"/>
    <property type="project" value="UniProtKB-ARBA"/>
</dbReference>
<proteinExistence type="inferred from homology"/>
<gene>
    <name evidence="13" type="ORF">R1flu_007727</name>
</gene>
<evidence type="ECO:0000256" key="2">
    <source>
        <dbReference type="ARBA" id="ARBA00012118"/>
    </source>
</evidence>
<evidence type="ECO:0000313" key="13">
    <source>
        <dbReference type="EMBL" id="KAL2636248.1"/>
    </source>
</evidence>
<dbReference type="GO" id="GO:0042802">
    <property type="term" value="F:identical protein binding"/>
    <property type="evidence" value="ECO:0007669"/>
    <property type="project" value="UniProtKB-ARBA"/>
</dbReference>
<evidence type="ECO:0000256" key="11">
    <source>
        <dbReference type="RuleBase" id="RU004165"/>
    </source>
</evidence>
<dbReference type="EC" id="2.7.1.21" evidence="2"/>
<dbReference type="FunFam" id="3.30.60.20:FF:000051">
    <property type="entry name" value="Thymidine kinase"/>
    <property type="match status" value="1"/>
</dbReference>
<organism evidence="13 14">
    <name type="scientific">Riccia fluitans</name>
    <dbReference type="NCBI Taxonomy" id="41844"/>
    <lineage>
        <taxon>Eukaryota</taxon>
        <taxon>Viridiplantae</taxon>
        <taxon>Streptophyta</taxon>
        <taxon>Embryophyta</taxon>
        <taxon>Marchantiophyta</taxon>
        <taxon>Marchantiopsida</taxon>
        <taxon>Marchantiidae</taxon>
        <taxon>Marchantiales</taxon>
        <taxon>Ricciaceae</taxon>
        <taxon>Riccia</taxon>
    </lineage>
</organism>
<evidence type="ECO:0000256" key="6">
    <source>
        <dbReference type="ARBA" id="ARBA00022741"/>
    </source>
</evidence>
<dbReference type="PROSITE" id="PS00603">
    <property type="entry name" value="TK_CELLULAR_TYPE"/>
    <property type="match status" value="1"/>
</dbReference>
<keyword evidence="9" id="KW-0067">ATP-binding</keyword>
<dbReference type="InterPro" id="IPR001267">
    <property type="entry name" value="Thymidine_kinase"/>
</dbReference>
<comment type="catalytic activity">
    <reaction evidence="10">
        <text>thymidine + ATP = dTMP + ADP + H(+)</text>
        <dbReference type="Rhea" id="RHEA:19129"/>
        <dbReference type="ChEBI" id="CHEBI:15378"/>
        <dbReference type="ChEBI" id="CHEBI:17748"/>
        <dbReference type="ChEBI" id="CHEBI:30616"/>
        <dbReference type="ChEBI" id="CHEBI:63528"/>
        <dbReference type="ChEBI" id="CHEBI:456216"/>
        <dbReference type="EC" id="2.7.1.21"/>
    </reaction>
</comment>
<sequence length="386" mass="41313">MGSTPCGLAKSAWVSGLFVRGTSGSWRGVRAGASPSSAVAQTSSCFVSRRVYQLTTATSPTDTECLSSNVPKYPFTSPARRHASNYSFGGRINRSRSGSCASAAAGNCPTSSSPLKVLTSQGEQVTEVRGERGGSREGGKKKGKKGGIMKHKVSTRAAKGDGLGLLADGAEEVEVEHFVEKCGSIHLILGPMFAGKSTALLKRAQEEVNAGRRVALVKSDKDSRYGLNAVVTHDGVQMPCYAVPDLASFRAQVGDKIYREFDVIGIDEAQFFTDLYEFCLTAADYEGKTVIAAGLDGDFLRRRFGSTVDLVRVADSVVKLSSRCEICGRPAIFSFRKTLDIQTEIIGGADVYMPVCRQHYVGGQMVVDTACTVLEAHQVAHLRKDD</sequence>
<dbReference type="GO" id="GO:0005524">
    <property type="term" value="F:ATP binding"/>
    <property type="evidence" value="ECO:0007669"/>
    <property type="project" value="UniProtKB-KW"/>
</dbReference>
<dbReference type="GO" id="GO:0004797">
    <property type="term" value="F:thymidine kinase activity"/>
    <property type="evidence" value="ECO:0007669"/>
    <property type="project" value="UniProtKB-EC"/>
</dbReference>
<evidence type="ECO:0000256" key="7">
    <source>
        <dbReference type="ARBA" id="ARBA00022777"/>
    </source>
</evidence>
<evidence type="ECO:0000256" key="4">
    <source>
        <dbReference type="ARBA" id="ARBA00022679"/>
    </source>
</evidence>
<evidence type="ECO:0000313" key="14">
    <source>
        <dbReference type="Proteomes" id="UP001605036"/>
    </source>
</evidence>
<dbReference type="InterPro" id="IPR020633">
    <property type="entry name" value="Thymidine_kinase_CS"/>
</dbReference>